<proteinExistence type="predicted"/>
<dbReference type="AlphaFoldDB" id="A0A0A8YVN5"/>
<name>A0A0A8YVN5_ARUDO</name>
<dbReference type="EMBL" id="GBRH01268407">
    <property type="protein sequence ID" value="JAD29488.1"/>
    <property type="molecule type" value="Transcribed_RNA"/>
</dbReference>
<protein>
    <submittedName>
        <fullName evidence="1">Uncharacterized protein</fullName>
    </submittedName>
</protein>
<sequence length="43" mass="5080">MCVVRLMQLNICWMSQLPAIQFHLKLLGVGLCKQYQLIKMHYS</sequence>
<accession>A0A0A8YVN5</accession>
<reference evidence="1" key="2">
    <citation type="journal article" date="2015" name="Data Brief">
        <title>Shoot transcriptome of the giant reed, Arundo donax.</title>
        <authorList>
            <person name="Barrero R.A."/>
            <person name="Guerrero F.D."/>
            <person name="Moolhuijzen P."/>
            <person name="Goolsby J.A."/>
            <person name="Tidwell J."/>
            <person name="Bellgard S.E."/>
            <person name="Bellgard M.I."/>
        </authorList>
    </citation>
    <scope>NUCLEOTIDE SEQUENCE</scope>
    <source>
        <tissue evidence="1">Shoot tissue taken approximately 20 cm above the soil surface</tissue>
    </source>
</reference>
<evidence type="ECO:0000313" key="1">
    <source>
        <dbReference type="EMBL" id="JAD29488.1"/>
    </source>
</evidence>
<reference evidence="1" key="1">
    <citation type="submission" date="2014-09" db="EMBL/GenBank/DDBJ databases">
        <authorList>
            <person name="Magalhaes I.L.F."/>
            <person name="Oliveira U."/>
            <person name="Santos F.R."/>
            <person name="Vidigal T.H.D.A."/>
            <person name="Brescovit A.D."/>
            <person name="Santos A.J."/>
        </authorList>
    </citation>
    <scope>NUCLEOTIDE SEQUENCE</scope>
    <source>
        <tissue evidence="1">Shoot tissue taken approximately 20 cm above the soil surface</tissue>
    </source>
</reference>
<organism evidence="1">
    <name type="scientific">Arundo donax</name>
    <name type="common">Giant reed</name>
    <name type="synonym">Donax arundinaceus</name>
    <dbReference type="NCBI Taxonomy" id="35708"/>
    <lineage>
        <taxon>Eukaryota</taxon>
        <taxon>Viridiplantae</taxon>
        <taxon>Streptophyta</taxon>
        <taxon>Embryophyta</taxon>
        <taxon>Tracheophyta</taxon>
        <taxon>Spermatophyta</taxon>
        <taxon>Magnoliopsida</taxon>
        <taxon>Liliopsida</taxon>
        <taxon>Poales</taxon>
        <taxon>Poaceae</taxon>
        <taxon>PACMAD clade</taxon>
        <taxon>Arundinoideae</taxon>
        <taxon>Arundineae</taxon>
        <taxon>Arundo</taxon>
    </lineage>
</organism>